<dbReference type="InterPro" id="IPR000878">
    <property type="entry name" value="4pyrrol_Mease"/>
</dbReference>
<dbReference type="Gene3D" id="3.40.1010.10">
    <property type="entry name" value="Cobalt-precorrin-4 Transmethylase, Domain 1"/>
    <property type="match status" value="1"/>
</dbReference>
<sequence length="228" mass="25797">MGKLYIVGTPIGNLEDISIRALKTLKKADLILTEDKRVTIKLLNALEIGEKNLFTFNQVNSERKIHQVLELLKTYERVCLVSDAGMPVISDPGSNLIDSCYKENIEIDIIPGPSAPIATLAASGFPGSKFTFLGFLPRDKNRRRLFRKIKDNLESEIYIFFDSPNRLLSTLKDLENIIGDVEVFIAREITKLHQEFFKGTPDEVIEHFNNNPLKGEITVAFSKRKPFS</sequence>
<dbReference type="InterPro" id="IPR018063">
    <property type="entry name" value="SAM_MeTrfase_RsmI_CS"/>
</dbReference>
<comment type="subcellular location">
    <subcellularLocation>
        <location evidence="6">Cytoplasm</location>
    </subcellularLocation>
</comment>
<dbReference type="NCBIfam" id="TIGR00096">
    <property type="entry name" value="16S rRNA (cytidine(1402)-2'-O)-methyltransferase"/>
    <property type="match status" value="1"/>
</dbReference>
<dbReference type="Pfam" id="PF00590">
    <property type="entry name" value="TP_methylase"/>
    <property type="match status" value="1"/>
</dbReference>
<keyword evidence="1 6" id="KW-0963">Cytoplasm</keyword>
<gene>
    <name evidence="6 8" type="primary">rsmI</name>
    <name evidence="8" type="ORF">E4650_07995</name>
</gene>
<dbReference type="AlphaFoldDB" id="A0A4Z0W1X5"/>
<dbReference type="PIRSF" id="PIRSF005917">
    <property type="entry name" value="MTase_YraL"/>
    <property type="match status" value="1"/>
</dbReference>
<dbReference type="FunFam" id="3.30.950.10:FF:000002">
    <property type="entry name" value="Ribosomal RNA small subunit methyltransferase I"/>
    <property type="match status" value="1"/>
</dbReference>
<dbReference type="EMBL" id="SRME01000005">
    <property type="protein sequence ID" value="TGG87239.1"/>
    <property type="molecule type" value="Genomic_DNA"/>
</dbReference>
<dbReference type="PANTHER" id="PTHR46111">
    <property type="entry name" value="RIBOSOMAL RNA SMALL SUBUNIT METHYLTRANSFERASE I"/>
    <property type="match status" value="1"/>
</dbReference>
<keyword evidence="3 6" id="KW-0489">Methyltransferase</keyword>
<dbReference type="SUPFAM" id="SSF53790">
    <property type="entry name" value="Tetrapyrrole methylase"/>
    <property type="match status" value="1"/>
</dbReference>
<dbReference type="PROSITE" id="PS01296">
    <property type="entry name" value="RSMI"/>
    <property type="match status" value="1"/>
</dbReference>
<evidence type="ECO:0000256" key="2">
    <source>
        <dbReference type="ARBA" id="ARBA00022552"/>
    </source>
</evidence>
<comment type="function">
    <text evidence="6">Catalyzes the 2'-O-methylation of the ribose of cytidine 1402 (C1402) in 16S rRNA.</text>
</comment>
<dbReference type="GO" id="GO:0005737">
    <property type="term" value="C:cytoplasm"/>
    <property type="evidence" value="ECO:0007669"/>
    <property type="project" value="UniProtKB-SubCell"/>
</dbReference>
<dbReference type="EC" id="2.1.1.198" evidence="6"/>
<evidence type="ECO:0000259" key="7">
    <source>
        <dbReference type="Pfam" id="PF00590"/>
    </source>
</evidence>
<evidence type="ECO:0000256" key="6">
    <source>
        <dbReference type="HAMAP-Rule" id="MF_01877"/>
    </source>
</evidence>
<evidence type="ECO:0000256" key="4">
    <source>
        <dbReference type="ARBA" id="ARBA00022679"/>
    </source>
</evidence>
<dbReference type="PANTHER" id="PTHR46111:SF1">
    <property type="entry name" value="RIBOSOMAL RNA SMALL SUBUNIT METHYLTRANSFERASE I"/>
    <property type="match status" value="1"/>
</dbReference>
<dbReference type="RefSeq" id="WP_135403060.1">
    <property type="nucleotide sequence ID" value="NZ_SRME01000005.1"/>
</dbReference>
<comment type="caution">
    <text evidence="8">The sequence shown here is derived from an EMBL/GenBank/DDBJ whole genome shotgun (WGS) entry which is preliminary data.</text>
</comment>
<dbReference type="Gene3D" id="3.30.950.10">
    <property type="entry name" value="Methyltransferase, Cobalt-precorrin-4 Transmethylase, Domain 2"/>
    <property type="match status" value="1"/>
</dbReference>
<evidence type="ECO:0000313" key="9">
    <source>
        <dbReference type="Proteomes" id="UP000297288"/>
    </source>
</evidence>
<dbReference type="InterPro" id="IPR014776">
    <property type="entry name" value="4pyrrole_Mease_sub2"/>
</dbReference>
<keyword evidence="4 6" id="KW-0808">Transferase</keyword>
<proteinExistence type="inferred from homology"/>
<evidence type="ECO:0000256" key="5">
    <source>
        <dbReference type="ARBA" id="ARBA00022691"/>
    </source>
</evidence>
<dbReference type="CDD" id="cd11648">
    <property type="entry name" value="RsmI"/>
    <property type="match status" value="1"/>
</dbReference>
<evidence type="ECO:0000256" key="3">
    <source>
        <dbReference type="ARBA" id="ARBA00022603"/>
    </source>
</evidence>
<dbReference type="InterPro" id="IPR014777">
    <property type="entry name" value="4pyrrole_Mease_sub1"/>
</dbReference>
<dbReference type="OrthoDB" id="9809084at2"/>
<dbReference type="FunFam" id="3.40.1010.10:FF:000007">
    <property type="entry name" value="Ribosomal RNA small subunit methyltransferase I"/>
    <property type="match status" value="1"/>
</dbReference>
<dbReference type="GO" id="GO:0070677">
    <property type="term" value="F:rRNA (cytosine-2'-O-)-methyltransferase activity"/>
    <property type="evidence" value="ECO:0007669"/>
    <property type="project" value="UniProtKB-UniRule"/>
</dbReference>
<keyword evidence="5 6" id="KW-0949">S-adenosyl-L-methionine</keyword>
<name>A0A4Z0W1X5_9BACT</name>
<comment type="catalytic activity">
    <reaction evidence="6">
        <text>cytidine(1402) in 16S rRNA + S-adenosyl-L-methionine = 2'-O-methylcytidine(1402) in 16S rRNA + S-adenosyl-L-homocysteine + H(+)</text>
        <dbReference type="Rhea" id="RHEA:42924"/>
        <dbReference type="Rhea" id="RHEA-COMP:10285"/>
        <dbReference type="Rhea" id="RHEA-COMP:10286"/>
        <dbReference type="ChEBI" id="CHEBI:15378"/>
        <dbReference type="ChEBI" id="CHEBI:57856"/>
        <dbReference type="ChEBI" id="CHEBI:59789"/>
        <dbReference type="ChEBI" id="CHEBI:74495"/>
        <dbReference type="ChEBI" id="CHEBI:82748"/>
        <dbReference type="EC" id="2.1.1.198"/>
    </reaction>
</comment>
<keyword evidence="2 6" id="KW-0698">rRNA processing</keyword>
<dbReference type="Proteomes" id="UP000297288">
    <property type="component" value="Unassembled WGS sequence"/>
</dbReference>
<protein>
    <recommendedName>
        <fullName evidence="6">Ribosomal RNA small subunit methyltransferase I</fullName>
        <ecNumber evidence="6">2.1.1.198</ecNumber>
    </recommendedName>
    <alternativeName>
        <fullName evidence="6">16S rRNA 2'-O-ribose C1402 methyltransferase</fullName>
    </alternativeName>
    <alternativeName>
        <fullName evidence="6">rRNA (cytidine-2'-O-)-methyltransferase RsmI</fullName>
    </alternativeName>
</protein>
<accession>A0A4Z0W1X5</accession>
<organism evidence="8 9">
    <name type="scientific">Geotoga petraea</name>
    <dbReference type="NCBI Taxonomy" id="28234"/>
    <lineage>
        <taxon>Bacteria</taxon>
        <taxon>Thermotogati</taxon>
        <taxon>Thermotogota</taxon>
        <taxon>Thermotogae</taxon>
        <taxon>Petrotogales</taxon>
        <taxon>Petrotogaceae</taxon>
        <taxon>Geotoga</taxon>
    </lineage>
</organism>
<dbReference type="InterPro" id="IPR035996">
    <property type="entry name" value="4pyrrol_Methylase_sf"/>
</dbReference>
<dbReference type="HAMAP" id="MF_01877">
    <property type="entry name" value="16SrRNA_methyltr_I"/>
    <property type="match status" value="1"/>
</dbReference>
<evidence type="ECO:0000313" key="8">
    <source>
        <dbReference type="EMBL" id="TGG87239.1"/>
    </source>
</evidence>
<dbReference type="InterPro" id="IPR008189">
    <property type="entry name" value="rRNA_ssu_MeTfrase_I"/>
</dbReference>
<comment type="similarity">
    <text evidence="6">Belongs to the methyltransferase superfamily. RsmI family.</text>
</comment>
<reference evidence="8 9" key="1">
    <citation type="submission" date="2019-04" db="EMBL/GenBank/DDBJ databases">
        <title>Draft genome sequence data and analysis of a Fermenting Bacterium, Geotoga petraea strain HO-Geo1, isolated from heavy-oil petroleum reservoir in Russia.</title>
        <authorList>
            <person name="Grouzdev D.S."/>
            <person name="Semenova E.M."/>
            <person name="Sokolova D.S."/>
            <person name="Tourova T.P."/>
            <person name="Poltaraus A.B."/>
            <person name="Nazina T.N."/>
        </authorList>
    </citation>
    <scope>NUCLEOTIDE SEQUENCE [LARGE SCALE GENOMIC DNA]</scope>
    <source>
        <strain evidence="8 9">HO-Geo1</strain>
    </source>
</reference>
<feature type="domain" description="Tetrapyrrole methylase" evidence="7">
    <location>
        <begin position="3"/>
        <end position="203"/>
    </location>
</feature>
<evidence type="ECO:0000256" key="1">
    <source>
        <dbReference type="ARBA" id="ARBA00022490"/>
    </source>
</evidence>